<sequence length="69" mass="8229">MRARNSSKRILRDILDKFKRYVSVCILALLLRLMEKKAGSLLEKIFKEFDPLKANVIVQMREEIFSKMR</sequence>
<evidence type="ECO:0000313" key="2">
    <source>
        <dbReference type="Proteomes" id="UP000070076"/>
    </source>
</evidence>
<organism evidence="1 2">
    <name type="scientific">candidate division MSBL1 archaeon SCGC-AAA261O19</name>
    <dbReference type="NCBI Taxonomy" id="1698277"/>
    <lineage>
        <taxon>Archaea</taxon>
        <taxon>Methanobacteriati</taxon>
        <taxon>Methanobacteriota</taxon>
        <taxon>candidate division MSBL1</taxon>
    </lineage>
</organism>
<dbReference type="Proteomes" id="UP000070076">
    <property type="component" value="Unassembled WGS sequence"/>
</dbReference>
<proteinExistence type="predicted"/>
<keyword evidence="2" id="KW-1185">Reference proteome</keyword>
<reference evidence="1 2" key="1">
    <citation type="journal article" date="2016" name="Sci. Rep.">
        <title>Metabolic traits of an uncultured archaeal lineage -MSBL1- from brine pools of the Red Sea.</title>
        <authorList>
            <person name="Mwirichia R."/>
            <person name="Alam I."/>
            <person name="Rashid M."/>
            <person name="Vinu M."/>
            <person name="Ba-Alawi W."/>
            <person name="Anthony Kamau A."/>
            <person name="Kamanda Ngugi D."/>
            <person name="Goker M."/>
            <person name="Klenk H.P."/>
            <person name="Bajic V."/>
            <person name="Stingl U."/>
        </authorList>
    </citation>
    <scope>NUCLEOTIDE SEQUENCE [LARGE SCALE GENOMIC DNA]</scope>
    <source>
        <strain evidence="1">SCGC-AAA261O19</strain>
    </source>
</reference>
<name>A0A133V9B1_9EURY</name>
<protein>
    <submittedName>
        <fullName evidence="1">Uncharacterized protein</fullName>
    </submittedName>
</protein>
<accession>A0A133V9B1</accession>
<dbReference type="EMBL" id="LHYB01000094">
    <property type="protein sequence ID" value="KXB02995.1"/>
    <property type="molecule type" value="Genomic_DNA"/>
</dbReference>
<comment type="caution">
    <text evidence="1">The sequence shown here is derived from an EMBL/GenBank/DDBJ whole genome shotgun (WGS) entry which is preliminary data.</text>
</comment>
<dbReference type="AlphaFoldDB" id="A0A133V9B1"/>
<gene>
    <name evidence="1" type="ORF">AKJ48_04345</name>
</gene>
<evidence type="ECO:0000313" key="1">
    <source>
        <dbReference type="EMBL" id="KXB02995.1"/>
    </source>
</evidence>